<dbReference type="PANTHER" id="PTHR48049">
    <property type="entry name" value="GLYCOSYLTRANSFERASE"/>
    <property type="match status" value="1"/>
</dbReference>
<reference evidence="4" key="1">
    <citation type="submission" date="2022-04" db="EMBL/GenBank/DDBJ databases">
        <title>Carnegiea gigantea Genome sequencing and assembly v2.</title>
        <authorList>
            <person name="Copetti D."/>
            <person name="Sanderson M.J."/>
            <person name="Burquez A."/>
            <person name="Wojciechowski M.F."/>
        </authorList>
    </citation>
    <scope>NUCLEOTIDE SEQUENCE</scope>
    <source>
        <strain evidence="4">SGP5-SGP5p</strain>
        <tissue evidence="4">Aerial part</tissue>
    </source>
</reference>
<dbReference type="EMBL" id="JAKOGI010000201">
    <property type="protein sequence ID" value="KAJ8440038.1"/>
    <property type="molecule type" value="Genomic_DNA"/>
</dbReference>
<evidence type="ECO:0000256" key="3">
    <source>
        <dbReference type="ARBA" id="ARBA00022679"/>
    </source>
</evidence>
<dbReference type="FunFam" id="3.40.50.2000:FF:000037">
    <property type="entry name" value="Glycosyltransferase"/>
    <property type="match status" value="1"/>
</dbReference>
<dbReference type="Proteomes" id="UP001153076">
    <property type="component" value="Unassembled WGS sequence"/>
</dbReference>
<dbReference type="PANTHER" id="PTHR48049:SF34">
    <property type="entry name" value="UDP-GLYCOSYLTRANSFERASE 79B30-LIKE"/>
    <property type="match status" value="1"/>
</dbReference>
<evidence type="ECO:0000256" key="2">
    <source>
        <dbReference type="ARBA" id="ARBA00009995"/>
    </source>
</evidence>
<comment type="caution">
    <text evidence="4">The sequence shown here is derived from an EMBL/GenBank/DDBJ whole genome shotgun (WGS) entry which is preliminary data.</text>
</comment>
<dbReference type="Gene3D" id="3.40.50.2000">
    <property type="entry name" value="Glycogen Phosphorylase B"/>
    <property type="match status" value="4"/>
</dbReference>
<name>A0A9Q1QF37_9CARY</name>
<dbReference type="OrthoDB" id="5835829at2759"/>
<protein>
    <submittedName>
        <fullName evidence="4">Uncharacterized protein</fullName>
    </submittedName>
</protein>
<evidence type="ECO:0000313" key="4">
    <source>
        <dbReference type="EMBL" id="KAJ8440038.1"/>
    </source>
</evidence>
<dbReference type="CDD" id="cd03784">
    <property type="entry name" value="GT1_Gtf-like"/>
    <property type="match status" value="1"/>
</dbReference>
<dbReference type="AlphaFoldDB" id="A0A9Q1QF37"/>
<sequence length="774" mass="86758">MGEGQDKLHVAMYPWFAMGHMIPFLNLANKLAQRGHKVSCFLPPKAYLKLAHLNLYPNLISFTTVPVPMVDGLPVGANITADIPLSAGFLLFDSYDLTRPSIKASLAQLKPDIVFYDYAYWLPGLARKNKARSVFFSTTYISFYAYMVHGLQPGIKAELKQAPLGFPSQAFCLKAHEARWLTEAGQPILRVSNMTFPERIYKCIAESDAVCCKSCKEMEGPFEDYFEKHYQKPVLWAGPILSEPPVSEGLVEKLDGWLKRFEEGSVVYCALGSESVLSKEQFQELVLGLELTGPPQSILTIIPTLTILPEIVIFLCKKLSSEMGEGQEKLHVAMYPWFAMGHMTPFLNLANKLAQRGHKVFFFPYPQRPTSNSPISATTLTLSPSPPSPVGANTMADIPVSTGILLFDFYDLTWPTIEASLAQLKSDIVFYDYAYWLPGLARKNRVMSIFFSTTYISFYAYMVFGLQLRTEAEWKQAPLGFPSRAFCLSVHEAHGLAQDDKRIMNVSNMTFPERYTNVQRRVNAVCSKSCKEMEGPFGDYFEEHYRKPVLWAGPILPEPPLSEGLCEKLNGWLKKFEEGSLVYCPLGSESVLLEDKFQELVLGLELTGFPFIAALKLPADCETIESALPEGFWERVTERGIVQDSWVQQQLILKHPSVGCFVTHCGAGSLSEALVSECQLVLLPQLGDQFLNARLMSGELRVGVEVEKGEEDGLFTKEGVCNAVMAVMDKESEVGKEVRANHAKWREILLNKELQDAYVDDLINRLQDLVLEGQ</sequence>
<dbReference type="PROSITE" id="PS00375">
    <property type="entry name" value="UDPGT"/>
    <property type="match status" value="1"/>
</dbReference>
<comment type="similarity">
    <text evidence="2">Belongs to the UDP-glycosyltransferase family.</text>
</comment>
<gene>
    <name evidence="4" type="ORF">Cgig2_020526</name>
</gene>
<dbReference type="Pfam" id="PF00201">
    <property type="entry name" value="UDPGT"/>
    <property type="match status" value="1"/>
</dbReference>
<comment type="pathway">
    <text evidence="1">Secondary metabolite biosynthesis; terpenoid biosynthesis.</text>
</comment>
<dbReference type="InterPro" id="IPR050481">
    <property type="entry name" value="UDP-glycosyltransf_plant"/>
</dbReference>
<proteinExistence type="inferred from homology"/>
<organism evidence="4 5">
    <name type="scientific">Carnegiea gigantea</name>
    <dbReference type="NCBI Taxonomy" id="171969"/>
    <lineage>
        <taxon>Eukaryota</taxon>
        <taxon>Viridiplantae</taxon>
        <taxon>Streptophyta</taxon>
        <taxon>Embryophyta</taxon>
        <taxon>Tracheophyta</taxon>
        <taxon>Spermatophyta</taxon>
        <taxon>Magnoliopsida</taxon>
        <taxon>eudicotyledons</taxon>
        <taxon>Gunneridae</taxon>
        <taxon>Pentapetalae</taxon>
        <taxon>Caryophyllales</taxon>
        <taxon>Cactineae</taxon>
        <taxon>Cactaceae</taxon>
        <taxon>Cactoideae</taxon>
        <taxon>Echinocereeae</taxon>
        <taxon>Carnegiea</taxon>
    </lineage>
</organism>
<keyword evidence="5" id="KW-1185">Reference proteome</keyword>
<keyword evidence="3" id="KW-0808">Transferase</keyword>
<dbReference type="InterPro" id="IPR035595">
    <property type="entry name" value="UDP_glycos_trans_CS"/>
</dbReference>
<dbReference type="GO" id="GO:0035251">
    <property type="term" value="F:UDP-glucosyltransferase activity"/>
    <property type="evidence" value="ECO:0007669"/>
    <property type="project" value="InterPro"/>
</dbReference>
<evidence type="ECO:0000313" key="5">
    <source>
        <dbReference type="Proteomes" id="UP001153076"/>
    </source>
</evidence>
<accession>A0A9Q1QF37</accession>
<dbReference type="FunFam" id="3.40.50.2000:FF:000087">
    <property type="entry name" value="Glycosyltransferase"/>
    <property type="match status" value="1"/>
</dbReference>
<evidence type="ECO:0000256" key="1">
    <source>
        <dbReference type="ARBA" id="ARBA00004721"/>
    </source>
</evidence>
<dbReference type="InterPro" id="IPR002213">
    <property type="entry name" value="UDP_glucos_trans"/>
</dbReference>
<dbReference type="SUPFAM" id="SSF53756">
    <property type="entry name" value="UDP-Glycosyltransferase/glycogen phosphorylase"/>
    <property type="match status" value="2"/>
</dbReference>